<comment type="caution">
    <text evidence="1">The sequence shown here is derived from an EMBL/GenBank/DDBJ whole genome shotgun (WGS) entry which is preliminary data.</text>
</comment>
<proteinExistence type="predicted"/>
<name>A0A014N7U3_9HYPO</name>
<dbReference type="eggNOG" id="ENOG502R8IT">
    <property type="taxonomic scope" value="Eukaryota"/>
</dbReference>
<accession>A0A014N7U3</accession>
<dbReference type="Pfam" id="PF12311">
    <property type="entry name" value="DUF3632"/>
    <property type="match status" value="1"/>
</dbReference>
<evidence type="ECO:0000313" key="1">
    <source>
        <dbReference type="EMBL" id="EXU95878.1"/>
    </source>
</evidence>
<sequence length="313" mass="35718">MAADNVATLDPRLFDEDDNAEDLSYKQIINSVLTQKASPVQAAARIDDWVVGESNRRYNELKQREPPFSLTDEEKDSIYLVGPNPSRQISMIVGAIARVCSAYPPGHPVQDALVGLFQALKAMPKHEVPDLSYDEESNEPSFERKLALWPFGTPSVEYLAQKFQREAEELAYPFSEVETPGSEFQLRWKNLQGFISRLTSLDLIDCSIASALEYILPTHYAYPDLDKRPQGGPNRIEADLIAAAQWLEPDQPRQWVYNQCRSTAVGDGMRQIWSMDKWNLFKEQLSFFSSDERFSQETRRLAESLREKMETQG</sequence>
<evidence type="ECO:0000313" key="2">
    <source>
        <dbReference type="Proteomes" id="UP000030151"/>
    </source>
</evidence>
<reference evidence="1 2" key="1">
    <citation type="submission" date="2014-02" db="EMBL/GenBank/DDBJ databases">
        <title>The genome sequence of the entomopathogenic fungus Metarhizium robertsii ARSEF 2575.</title>
        <authorList>
            <person name="Giuliano Garisto Donzelli B."/>
            <person name="Roe B.A."/>
            <person name="Macmil S.L."/>
            <person name="Krasnoff S.B."/>
            <person name="Gibson D.M."/>
        </authorList>
    </citation>
    <scope>NUCLEOTIDE SEQUENCE [LARGE SCALE GENOMIC DNA]</scope>
    <source>
        <strain evidence="1 2">ARSEF 2575</strain>
    </source>
</reference>
<dbReference type="EMBL" id="JELW01000062">
    <property type="protein sequence ID" value="EXU95878.1"/>
    <property type="molecule type" value="Genomic_DNA"/>
</dbReference>
<dbReference type="OrthoDB" id="3350591at2759"/>
<protein>
    <submittedName>
        <fullName evidence="1">DUF3632 domain protein</fullName>
    </submittedName>
</protein>
<dbReference type="InterPro" id="IPR022085">
    <property type="entry name" value="OpdG"/>
</dbReference>
<gene>
    <name evidence="1" type="ORF">X797_011059</name>
</gene>
<dbReference type="HOGENOM" id="CLU_050893_0_0_1"/>
<dbReference type="Proteomes" id="UP000030151">
    <property type="component" value="Unassembled WGS sequence"/>
</dbReference>
<dbReference type="AlphaFoldDB" id="A0A014N7U3"/>
<organism evidence="1 2">
    <name type="scientific">Metarhizium robertsii</name>
    <dbReference type="NCBI Taxonomy" id="568076"/>
    <lineage>
        <taxon>Eukaryota</taxon>
        <taxon>Fungi</taxon>
        <taxon>Dikarya</taxon>
        <taxon>Ascomycota</taxon>
        <taxon>Pezizomycotina</taxon>
        <taxon>Sordariomycetes</taxon>
        <taxon>Hypocreomycetidae</taxon>
        <taxon>Hypocreales</taxon>
        <taxon>Clavicipitaceae</taxon>
        <taxon>Metarhizium</taxon>
    </lineage>
</organism>